<dbReference type="GO" id="GO:0004612">
    <property type="term" value="F:phosphoenolpyruvate carboxykinase (ATP) activity"/>
    <property type="evidence" value="ECO:0007669"/>
    <property type="project" value="UniProtKB-UniRule"/>
</dbReference>
<dbReference type="InterPro" id="IPR008210">
    <property type="entry name" value="PEP_carboxykinase_N"/>
</dbReference>
<evidence type="ECO:0000313" key="12">
    <source>
        <dbReference type="Proteomes" id="UP000315440"/>
    </source>
</evidence>
<keyword evidence="4 10" id="KW-0312">Gluconeogenesis</keyword>
<evidence type="ECO:0000256" key="3">
    <source>
        <dbReference type="ARBA" id="ARBA00012363"/>
    </source>
</evidence>
<feature type="binding site" evidence="10">
    <location>
        <position position="216"/>
    </location>
    <ligand>
        <name>Mn(2+)</name>
        <dbReference type="ChEBI" id="CHEBI:29035"/>
    </ligand>
</feature>
<dbReference type="Gene3D" id="3.90.228.20">
    <property type="match status" value="1"/>
</dbReference>
<dbReference type="GO" id="GO:0005524">
    <property type="term" value="F:ATP binding"/>
    <property type="evidence" value="ECO:0007669"/>
    <property type="project" value="UniProtKB-UniRule"/>
</dbReference>
<evidence type="ECO:0000256" key="8">
    <source>
        <dbReference type="ARBA" id="ARBA00023239"/>
    </source>
</evidence>
<dbReference type="PANTHER" id="PTHR30031:SF0">
    <property type="entry name" value="PHOSPHOENOLPYRUVATE CARBOXYKINASE (ATP)"/>
    <property type="match status" value="1"/>
</dbReference>
<feature type="binding site" evidence="10">
    <location>
        <position position="272"/>
    </location>
    <ligand>
        <name>Mn(2+)</name>
        <dbReference type="ChEBI" id="CHEBI:29035"/>
    </ligand>
</feature>
<dbReference type="RefSeq" id="WP_146397586.1">
    <property type="nucleotide sequence ID" value="NZ_SJPQ01000001.1"/>
</dbReference>
<name>A0A5C5ZSS2_9BACT</name>
<dbReference type="FunFam" id="2.170.8.10:FF:000001">
    <property type="entry name" value="Phosphoenolpyruvate carboxykinase (ATP)"/>
    <property type="match status" value="1"/>
</dbReference>
<dbReference type="PANTHER" id="PTHR30031">
    <property type="entry name" value="PHOSPHOENOLPYRUVATE CARBOXYKINASE ATP"/>
    <property type="match status" value="1"/>
</dbReference>
<comment type="caution">
    <text evidence="11">The sequence shown here is derived from an EMBL/GenBank/DDBJ whole genome shotgun (WGS) entry which is preliminary data.</text>
</comment>
<sequence length="547" mass="59490">MSAVTTQKPVPPAASKKIQPANAFDLSAYGITKPLVLRNASVAELYEHGIQRDHSQIASSGALVAYSGEKTGRSPKDKRVVREPGSEQDVWWGDVNIPLSPESFDKNRSMAIDFLNAQDVVHVVDGYAGWSPEERIKVRIICSRPYHALFMHNMLIRPTAEELADYGEPDFVVLNAGQCPADTSVEGVENETSVALNFATGEFVILGSEYAGEIKKGVFTIMNYLLPKRGVLSMHCSANVDSEGHAALFFGLSGTGKTTLSADPKTNLIGDDEHGWGPNGVFNIEGGCYAKCINLSPEGEPEIYHAIRFGTVLENTVQDPVTRDVDYSDVSLTQNTRASYPIEFIPHAEIPCVGDHPRDIVFLTCDAFGVLPPVSLLTPEQAMYHFISGYTAKVAGTEVGVTEPSATFSACFGAPFLVWHPAKYAELLAGMMRQHGSRAYLVNTGWSGGAYGTGERMSLKVTRAIIDAIHDERLLKAETASDEFFGLKVPRRCPHVPSELLLPENAWADKAAYEKTARKLAGLFVENFKKYEADTSAEVKAAGPRVG</sequence>
<dbReference type="SUPFAM" id="SSF53795">
    <property type="entry name" value="PEP carboxykinase-like"/>
    <property type="match status" value="1"/>
</dbReference>
<feature type="binding site" evidence="10">
    <location>
        <position position="300"/>
    </location>
    <ligand>
        <name>ATP</name>
        <dbReference type="ChEBI" id="CHEBI:30616"/>
    </ligand>
</feature>
<dbReference type="GO" id="GO:0005829">
    <property type="term" value="C:cytosol"/>
    <property type="evidence" value="ECO:0007669"/>
    <property type="project" value="TreeGrafter"/>
</dbReference>
<dbReference type="Pfam" id="PF01293">
    <property type="entry name" value="PEPCK_ATP"/>
    <property type="match status" value="1"/>
</dbReference>
<dbReference type="Gene3D" id="3.40.449.10">
    <property type="entry name" value="Phosphoenolpyruvate Carboxykinase, domain 1"/>
    <property type="match status" value="1"/>
</dbReference>
<evidence type="ECO:0000256" key="5">
    <source>
        <dbReference type="ARBA" id="ARBA00022741"/>
    </source>
</evidence>
<keyword evidence="10" id="KW-0963">Cytoplasm</keyword>
<evidence type="ECO:0000256" key="6">
    <source>
        <dbReference type="ARBA" id="ARBA00022793"/>
    </source>
</evidence>
<reference evidence="11 12" key="1">
    <citation type="submission" date="2019-02" db="EMBL/GenBank/DDBJ databases">
        <title>Deep-cultivation of Planctomycetes and their phenomic and genomic characterization uncovers novel biology.</title>
        <authorList>
            <person name="Wiegand S."/>
            <person name="Jogler M."/>
            <person name="Boedeker C."/>
            <person name="Pinto D."/>
            <person name="Vollmers J."/>
            <person name="Rivas-Marin E."/>
            <person name="Kohn T."/>
            <person name="Peeters S.H."/>
            <person name="Heuer A."/>
            <person name="Rast P."/>
            <person name="Oberbeckmann S."/>
            <person name="Bunk B."/>
            <person name="Jeske O."/>
            <person name="Meyerdierks A."/>
            <person name="Storesund J.E."/>
            <person name="Kallscheuer N."/>
            <person name="Luecker S."/>
            <person name="Lage O.M."/>
            <person name="Pohl T."/>
            <person name="Merkel B.J."/>
            <person name="Hornburger P."/>
            <person name="Mueller R.-W."/>
            <person name="Bruemmer F."/>
            <person name="Labrenz M."/>
            <person name="Spormann A.M."/>
            <person name="Op Den Camp H."/>
            <person name="Overmann J."/>
            <person name="Amann R."/>
            <person name="Jetten M.S.M."/>
            <person name="Mascher T."/>
            <person name="Medema M.H."/>
            <person name="Devos D.P."/>
            <person name="Kaster A.-K."/>
            <person name="Ovreas L."/>
            <person name="Rohde M."/>
            <person name="Galperin M.Y."/>
            <person name="Jogler C."/>
        </authorList>
    </citation>
    <scope>NUCLEOTIDE SEQUENCE [LARGE SCALE GENOMIC DNA]</scope>
    <source>
        <strain evidence="11 12">Mal64</strain>
    </source>
</reference>
<dbReference type="SUPFAM" id="SSF68923">
    <property type="entry name" value="PEP carboxykinase N-terminal domain"/>
    <property type="match status" value="1"/>
</dbReference>
<dbReference type="InterPro" id="IPR001272">
    <property type="entry name" value="PEP_carboxykinase_ATP"/>
</dbReference>
<keyword evidence="5 10" id="KW-0547">Nucleotide-binding</keyword>
<keyword evidence="12" id="KW-1185">Reference proteome</keyword>
<evidence type="ECO:0000313" key="11">
    <source>
        <dbReference type="EMBL" id="TWT90584.1"/>
    </source>
</evidence>
<dbReference type="HAMAP" id="MF_00453">
    <property type="entry name" value="PEPCK_ATP"/>
    <property type="match status" value="1"/>
</dbReference>
<protein>
    <recommendedName>
        <fullName evidence="3 10">Phosphoenolpyruvate carboxykinase (ATP)</fullName>
        <shortName evidence="10">PCK</shortName>
        <shortName evidence="10">PEP carboxykinase</shortName>
        <shortName evidence="10">PEPCK</shortName>
        <ecNumber evidence="3 10">4.1.1.49</ecNumber>
    </recommendedName>
</protein>
<dbReference type="GO" id="GO:0006094">
    <property type="term" value="P:gluconeogenesis"/>
    <property type="evidence" value="ECO:0007669"/>
    <property type="project" value="UniProtKB-UniRule"/>
</dbReference>
<dbReference type="EC" id="4.1.1.49" evidence="3 10"/>
<feature type="binding site" evidence="10">
    <location>
        <position position="73"/>
    </location>
    <ligand>
        <name>substrate</name>
    </ligand>
</feature>
<dbReference type="NCBIfam" id="NF006820">
    <property type="entry name" value="PRK09344.1-2"/>
    <property type="match status" value="1"/>
</dbReference>
<comment type="catalytic activity">
    <reaction evidence="9 10">
        <text>oxaloacetate + ATP = phosphoenolpyruvate + ADP + CO2</text>
        <dbReference type="Rhea" id="RHEA:18617"/>
        <dbReference type="ChEBI" id="CHEBI:16452"/>
        <dbReference type="ChEBI" id="CHEBI:16526"/>
        <dbReference type="ChEBI" id="CHEBI:30616"/>
        <dbReference type="ChEBI" id="CHEBI:58702"/>
        <dbReference type="ChEBI" id="CHEBI:456216"/>
        <dbReference type="EC" id="4.1.1.49"/>
    </reaction>
</comment>
<dbReference type="NCBIfam" id="NF006821">
    <property type="entry name" value="PRK09344.1-3"/>
    <property type="match status" value="1"/>
</dbReference>
<evidence type="ECO:0000256" key="1">
    <source>
        <dbReference type="ARBA" id="ARBA00004742"/>
    </source>
</evidence>
<comment type="cofactor">
    <cofactor evidence="10">
        <name>Mn(2+)</name>
        <dbReference type="ChEBI" id="CHEBI:29035"/>
    </cofactor>
    <text evidence="10">Binds 1 Mn(2+) ion per subunit.</text>
</comment>
<keyword evidence="11" id="KW-0418">Kinase</keyword>
<dbReference type="PROSITE" id="PS00532">
    <property type="entry name" value="PEPCK_ATP"/>
    <property type="match status" value="1"/>
</dbReference>
<dbReference type="GO" id="GO:0016301">
    <property type="term" value="F:kinase activity"/>
    <property type="evidence" value="ECO:0007669"/>
    <property type="project" value="UniProtKB-KW"/>
</dbReference>
<feature type="binding site" evidence="10">
    <location>
        <position position="235"/>
    </location>
    <ligand>
        <name>ATP</name>
        <dbReference type="ChEBI" id="CHEBI:30616"/>
    </ligand>
</feature>
<keyword evidence="8 10" id="KW-0456">Lyase</keyword>
<evidence type="ECO:0000256" key="9">
    <source>
        <dbReference type="ARBA" id="ARBA00047371"/>
    </source>
</evidence>
<evidence type="ECO:0000256" key="4">
    <source>
        <dbReference type="ARBA" id="ARBA00022432"/>
    </source>
</evidence>
<comment type="pathway">
    <text evidence="1 10">Carbohydrate biosynthesis; gluconeogenesis.</text>
</comment>
<feature type="binding site" evidence="10">
    <location>
        <position position="216"/>
    </location>
    <ligand>
        <name>ATP</name>
        <dbReference type="ChEBI" id="CHEBI:30616"/>
    </ligand>
</feature>
<feature type="binding site" evidence="10">
    <location>
        <position position="235"/>
    </location>
    <ligand>
        <name>Mn(2+)</name>
        <dbReference type="ChEBI" id="CHEBI:29035"/>
    </ligand>
</feature>
<feature type="binding site" evidence="10">
    <location>
        <begin position="251"/>
        <end position="259"/>
    </location>
    <ligand>
        <name>ATP</name>
        <dbReference type="ChEBI" id="CHEBI:30616"/>
    </ligand>
</feature>
<feature type="binding site" evidence="10">
    <location>
        <position position="337"/>
    </location>
    <ligand>
        <name>substrate</name>
    </ligand>
</feature>
<dbReference type="InterPro" id="IPR013035">
    <property type="entry name" value="PEP_carboxykinase_C"/>
</dbReference>
<keyword evidence="10" id="KW-0479">Metal-binding</keyword>
<feature type="binding site" evidence="10">
    <location>
        <position position="337"/>
    </location>
    <ligand>
        <name>ATP</name>
        <dbReference type="ChEBI" id="CHEBI:30616"/>
    </ligand>
</feature>
<comment type="caution">
    <text evidence="10">Lacks conserved residue(s) required for the propagation of feature annotation.</text>
</comment>
<comment type="similarity">
    <text evidence="2 10">Belongs to the phosphoenolpyruvate carboxykinase (ATP) family.</text>
</comment>
<organism evidence="11 12">
    <name type="scientific">Pseudobythopirellula maris</name>
    <dbReference type="NCBI Taxonomy" id="2527991"/>
    <lineage>
        <taxon>Bacteria</taxon>
        <taxon>Pseudomonadati</taxon>
        <taxon>Planctomycetota</taxon>
        <taxon>Planctomycetia</taxon>
        <taxon>Pirellulales</taxon>
        <taxon>Lacipirellulaceae</taxon>
        <taxon>Pseudobythopirellula</taxon>
    </lineage>
</organism>
<gene>
    <name evidence="10 11" type="primary">pckA</name>
    <name evidence="11" type="ORF">Mal64_09780</name>
</gene>
<dbReference type="PIRSF" id="PIRSF006294">
    <property type="entry name" value="PEP_crbxkin"/>
    <property type="match status" value="1"/>
</dbReference>
<keyword evidence="11" id="KW-0808">Transferase</keyword>
<comment type="subcellular location">
    <subcellularLocation>
        <location evidence="10">Cytoplasm</location>
    </subcellularLocation>
</comment>
<dbReference type="CDD" id="cd00484">
    <property type="entry name" value="PEPCK_ATP"/>
    <property type="match status" value="1"/>
</dbReference>
<dbReference type="GO" id="GO:0046872">
    <property type="term" value="F:metal ion binding"/>
    <property type="evidence" value="ECO:0007669"/>
    <property type="project" value="UniProtKB-KW"/>
</dbReference>
<feature type="binding site" evidence="10">
    <location>
        <position position="462"/>
    </location>
    <ligand>
        <name>ATP</name>
        <dbReference type="ChEBI" id="CHEBI:30616"/>
    </ligand>
</feature>
<dbReference type="Proteomes" id="UP000315440">
    <property type="component" value="Unassembled WGS sequence"/>
</dbReference>
<dbReference type="UniPathway" id="UPA00138"/>
<evidence type="ECO:0000256" key="10">
    <source>
        <dbReference type="HAMAP-Rule" id="MF_00453"/>
    </source>
</evidence>
<dbReference type="InterPro" id="IPR015994">
    <property type="entry name" value="PEPCK_ATP_CS"/>
</dbReference>
<dbReference type="AlphaFoldDB" id="A0A5C5ZSS2"/>
<evidence type="ECO:0000256" key="2">
    <source>
        <dbReference type="ARBA" id="ARBA00006052"/>
    </source>
</evidence>
<keyword evidence="10" id="KW-0464">Manganese</keyword>
<dbReference type="EMBL" id="SJPQ01000001">
    <property type="protein sequence ID" value="TWT90584.1"/>
    <property type="molecule type" value="Genomic_DNA"/>
</dbReference>
<dbReference type="Gene3D" id="2.170.8.10">
    <property type="entry name" value="Phosphoenolpyruvate Carboxykinase, domain 2"/>
    <property type="match status" value="1"/>
</dbReference>
<feature type="binding site" evidence="10">
    <location>
        <position position="210"/>
    </location>
    <ligand>
        <name>substrate</name>
    </ligand>
</feature>
<keyword evidence="11" id="KW-0670">Pyruvate</keyword>
<accession>A0A5C5ZSS2</accession>
<dbReference type="OrthoDB" id="9806325at2"/>
<proteinExistence type="inferred from homology"/>
<keyword evidence="6 10" id="KW-0210">Decarboxylase</keyword>
<evidence type="ECO:0000256" key="7">
    <source>
        <dbReference type="ARBA" id="ARBA00022840"/>
    </source>
</evidence>
<feature type="binding site" evidence="10">
    <location>
        <position position="216"/>
    </location>
    <ligand>
        <name>substrate</name>
    </ligand>
</feature>
<comment type="function">
    <text evidence="10">Involved in the gluconeogenesis. Catalyzes the conversion of oxaloacetate (OAA) to phosphoenolpyruvate (PEP) through direct phosphoryl transfer between the nucleoside triphosphate and OAA.</text>
</comment>
<keyword evidence="7 10" id="KW-0067">ATP-binding</keyword>
<dbReference type="NCBIfam" id="TIGR00224">
    <property type="entry name" value="pckA"/>
    <property type="match status" value="1"/>
</dbReference>